<accession>A0ABV2X9N2</accession>
<protein>
    <recommendedName>
        <fullName evidence="3">SAM-dependent methyltransferase</fullName>
    </recommendedName>
</protein>
<dbReference type="Gene3D" id="3.40.50.150">
    <property type="entry name" value="Vaccinia Virus protein VP39"/>
    <property type="match status" value="1"/>
</dbReference>
<sequence>MMFEASVVDPAVQFRTQTMTSHYVDIVDGRGTHRSIPFRYVWPAELDLMAEQAGLRLRERWDGWTREPFTGESRGRVSAWEKIAD</sequence>
<dbReference type="EMBL" id="JBEYBR010000025">
    <property type="protein sequence ID" value="MEU2122593.1"/>
    <property type="molecule type" value="Genomic_DNA"/>
</dbReference>
<evidence type="ECO:0000313" key="2">
    <source>
        <dbReference type="Proteomes" id="UP001550535"/>
    </source>
</evidence>
<reference evidence="1 2" key="1">
    <citation type="submission" date="2024-06" db="EMBL/GenBank/DDBJ databases">
        <title>The Natural Products Discovery Center: Release of the First 8490 Sequenced Strains for Exploring Actinobacteria Biosynthetic Diversity.</title>
        <authorList>
            <person name="Kalkreuter E."/>
            <person name="Kautsar S.A."/>
            <person name="Yang D."/>
            <person name="Bader C.D."/>
            <person name="Teijaro C.N."/>
            <person name="Fluegel L."/>
            <person name="Davis C.M."/>
            <person name="Simpson J.R."/>
            <person name="Lauterbach L."/>
            <person name="Steele A.D."/>
            <person name="Gui C."/>
            <person name="Meng S."/>
            <person name="Li G."/>
            <person name="Viehrig K."/>
            <person name="Ye F."/>
            <person name="Su P."/>
            <person name="Kiefer A.F."/>
            <person name="Nichols A."/>
            <person name="Cepeda A.J."/>
            <person name="Yan W."/>
            <person name="Fan B."/>
            <person name="Jiang Y."/>
            <person name="Adhikari A."/>
            <person name="Zheng C.-J."/>
            <person name="Schuster L."/>
            <person name="Cowan T.M."/>
            <person name="Smanski M.J."/>
            <person name="Chevrette M.G."/>
            <person name="De Carvalho L.P.S."/>
            <person name="Shen B."/>
        </authorList>
    </citation>
    <scope>NUCLEOTIDE SEQUENCE [LARGE SCALE GENOMIC DNA]</scope>
    <source>
        <strain evidence="1 2">NPDC019434</strain>
    </source>
</reference>
<comment type="caution">
    <text evidence="1">The sequence shown here is derived from an EMBL/GenBank/DDBJ whole genome shotgun (WGS) entry which is preliminary data.</text>
</comment>
<gene>
    <name evidence="1" type="ORF">ABZ507_12330</name>
</gene>
<evidence type="ECO:0008006" key="3">
    <source>
        <dbReference type="Google" id="ProtNLM"/>
    </source>
</evidence>
<name>A0ABV2X9N2_9NOCA</name>
<organism evidence="1 2">
    <name type="scientific">Nocardia niwae</name>
    <dbReference type="NCBI Taxonomy" id="626084"/>
    <lineage>
        <taxon>Bacteria</taxon>
        <taxon>Bacillati</taxon>
        <taxon>Actinomycetota</taxon>
        <taxon>Actinomycetes</taxon>
        <taxon>Mycobacteriales</taxon>
        <taxon>Nocardiaceae</taxon>
        <taxon>Nocardia</taxon>
    </lineage>
</organism>
<keyword evidence="2" id="KW-1185">Reference proteome</keyword>
<dbReference type="RefSeq" id="WP_357803301.1">
    <property type="nucleotide sequence ID" value="NZ_JBEYBM010000005.1"/>
</dbReference>
<evidence type="ECO:0000313" key="1">
    <source>
        <dbReference type="EMBL" id="MEU2122593.1"/>
    </source>
</evidence>
<dbReference type="InterPro" id="IPR029063">
    <property type="entry name" value="SAM-dependent_MTases_sf"/>
</dbReference>
<dbReference type="Proteomes" id="UP001550535">
    <property type="component" value="Unassembled WGS sequence"/>
</dbReference>
<proteinExistence type="predicted"/>